<proteinExistence type="predicted"/>
<protein>
    <submittedName>
        <fullName evidence="1">Amidoligase</fullName>
    </submittedName>
</protein>
<gene>
    <name evidence="1" type="ORF">G3569_07240</name>
</gene>
<dbReference type="Proteomes" id="UP000479132">
    <property type="component" value="Unassembled WGS sequence"/>
</dbReference>
<keyword evidence="1" id="KW-0436">Ligase</keyword>
<sequence>MTYKLPPTQNNARGEYRKVGFELEFAGIEPQRAAEIITSLYGGAITKEHRYHYRIEGTSLGDFRVELDARILQKMAEHNILDRWGIKLEEDSLRKSIEDAIDKMARSVVPLEIVMPPLPVEELKQLETLRSRLQEDKAKGTHASFVNAFGMHINIESPDLEVSTLIDYLRSFMILYPWLLETLNIDISRRISPFVDPFPDKYVRKVLDPEYQPDQVQMVQDYIDRNPTRNRPIDMMPVFGLLEPELVKPVMEGEKNDPRPTFHYRLPNSRIDNPEWRFETEWKYWLEVEKLAEDKEMLKKLSRLYLLRKQETVISFKKEWAGTVIILLDLDE</sequence>
<dbReference type="EMBL" id="JAALLS010000007">
    <property type="protein sequence ID" value="NGP88143.1"/>
    <property type="molecule type" value="Genomic_DNA"/>
</dbReference>
<reference evidence="1 2" key="1">
    <citation type="submission" date="2020-02" db="EMBL/GenBank/DDBJ databases">
        <title>Aliifodinibius halophilus 2W32, complete genome.</title>
        <authorList>
            <person name="Li Y."/>
            <person name="Wu S."/>
        </authorList>
    </citation>
    <scope>NUCLEOTIDE SEQUENCE [LARGE SCALE GENOMIC DNA]</scope>
    <source>
        <strain evidence="1 2">2W32</strain>
    </source>
</reference>
<keyword evidence="2" id="KW-1185">Reference proteome</keyword>
<dbReference type="RefSeq" id="WP_165267567.1">
    <property type="nucleotide sequence ID" value="NZ_JAALLS010000007.1"/>
</dbReference>
<evidence type="ECO:0000313" key="1">
    <source>
        <dbReference type="EMBL" id="NGP88143.1"/>
    </source>
</evidence>
<dbReference type="AlphaFoldDB" id="A0A6M1T685"/>
<comment type="caution">
    <text evidence="1">The sequence shown here is derived from an EMBL/GenBank/DDBJ whole genome shotgun (WGS) entry which is preliminary data.</text>
</comment>
<dbReference type="InterPro" id="IPR022025">
    <property type="entry name" value="Amidoligase_2"/>
</dbReference>
<organism evidence="1 2">
    <name type="scientific">Fodinibius halophilus</name>
    <dbReference type="NCBI Taxonomy" id="1736908"/>
    <lineage>
        <taxon>Bacteria</taxon>
        <taxon>Pseudomonadati</taxon>
        <taxon>Balneolota</taxon>
        <taxon>Balneolia</taxon>
        <taxon>Balneolales</taxon>
        <taxon>Balneolaceae</taxon>
        <taxon>Fodinibius</taxon>
    </lineage>
</organism>
<name>A0A6M1T685_9BACT</name>
<dbReference type="GO" id="GO:0016874">
    <property type="term" value="F:ligase activity"/>
    <property type="evidence" value="ECO:0007669"/>
    <property type="project" value="UniProtKB-KW"/>
</dbReference>
<accession>A0A6M1T685</accession>
<dbReference type="Pfam" id="PF12224">
    <property type="entry name" value="Amidoligase_2"/>
    <property type="match status" value="1"/>
</dbReference>
<evidence type="ECO:0000313" key="2">
    <source>
        <dbReference type="Proteomes" id="UP000479132"/>
    </source>
</evidence>